<evidence type="ECO:0000313" key="1">
    <source>
        <dbReference type="EMBL" id="CAA2959853.1"/>
    </source>
</evidence>
<gene>
    <name evidence="1" type="ORF">OLEA9_A023620</name>
</gene>
<reference evidence="1 2" key="1">
    <citation type="submission" date="2019-12" db="EMBL/GenBank/DDBJ databases">
        <authorList>
            <person name="Alioto T."/>
            <person name="Alioto T."/>
            <person name="Gomez Garrido J."/>
        </authorList>
    </citation>
    <scope>NUCLEOTIDE SEQUENCE [LARGE SCALE GENOMIC DNA]</scope>
</reference>
<organism evidence="1 2">
    <name type="scientific">Olea europaea subsp. europaea</name>
    <dbReference type="NCBI Taxonomy" id="158383"/>
    <lineage>
        <taxon>Eukaryota</taxon>
        <taxon>Viridiplantae</taxon>
        <taxon>Streptophyta</taxon>
        <taxon>Embryophyta</taxon>
        <taxon>Tracheophyta</taxon>
        <taxon>Spermatophyta</taxon>
        <taxon>Magnoliopsida</taxon>
        <taxon>eudicotyledons</taxon>
        <taxon>Gunneridae</taxon>
        <taxon>Pentapetalae</taxon>
        <taxon>asterids</taxon>
        <taxon>lamiids</taxon>
        <taxon>Lamiales</taxon>
        <taxon>Oleaceae</taxon>
        <taxon>Oleeae</taxon>
        <taxon>Olea</taxon>
    </lineage>
</organism>
<comment type="caution">
    <text evidence="1">The sequence shown here is derived from an EMBL/GenBank/DDBJ whole genome shotgun (WGS) entry which is preliminary data.</text>
</comment>
<dbReference type="AlphaFoldDB" id="A0A8S0Q5H9"/>
<name>A0A8S0Q5H9_OLEEU</name>
<accession>A0A8S0Q5H9</accession>
<sequence>MPIKAARETKQEKFASENARNVAQRAFEEERASHSRSVINLTSTLEQAKKYWEALGEKRARIKDLGLKLASTEARLRGLSLEHHVQSLGSLGIAPLGTLLLEAFCDLDINSAFFNHIGD</sequence>
<protein>
    <submittedName>
        <fullName evidence="1">Uncharacterized protein</fullName>
    </submittedName>
</protein>
<keyword evidence="2" id="KW-1185">Reference proteome</keyword>
<dbReference type="Gramene" id="OE9A023620T1">
    <property type="protein sequence ID" value="OE9A023620C1"/>
    <property type="gene ID" value="OE9A023620"/>
</dbReference>
<evidence type="ECO:0000313" key="2">
    <source>
        <dbReference type="Proteomes" id="UP000594638"/>
    </source>
</evidence>
<dbReference type="EMBL" id="CACTIH010000350">
    <property type="protein sequence ID" value="CAA2959853.1"/>
    <property type="molecule type" value="Genomic_DNA"/>
</dbReference>
<dbReference type="Proteomes" id="UP000594638">
    <property type="component" value="Unassembled WGS sequence"/>
</dbReference>
<proteinExistence type="predicted"/>